<dbReference type="Proteomes" id="UP001148662">
    <property type="component" value="Unassembled WGS sequence"/>
</dbReference>
<proteinExistence type="predicted"/>
<reference evidence="1" key="1">
    <citation type="submission" date="2022-07" db="EMBL/GenBank/DDBJ databases">
        <title>Genome Sequence of Phlebia brevispora.</title>
        <authorList>
            <person name="Buettner E."/>
        </authorList>
    </citation>
    <scope>NUCLEOTIDE SEQUENCE</scope>
    <source>
        <strain evidence="1">MPL23</strain>
    </source>
</reference>
<sequence length="235" mass="25561">MDDIGCICSGAAGIESPSRRNGASLTCATCSFRHLLRTRKGYKSTKGAVSAFSGATQSTAFSGPRTRAHWDASDELDENAGILHIQRLSAFILCEDKTKKVSQAVECCCIWRLKQEQRKMPLVGGKHQQQPRLWYSIRQAVASSANFGLVGNGRLHLASIGPGPGGPPALTLERQFDTQDGLYDVAWSEIHENQIVTASGDGTIKLWDVTLKINGRDYRTSPYVHGTNIPAKSSQ</sequence>
<comment type="caution">
    <text evidence="1">The sequence shown here is derived from an EMBL/GenBank/DDBJ whole genome shotgun (WGS) entry which is preliminary data.</text>
</comment>
<evidence type="ECO:0000313" key="2">
    <source>
        <dbReference type="Proteomes" id="UP001148662"/>
    </source>
</evidence>
<protein>
    <submittedName>
        <fullName evidence="1">Uncharacterized protein</fullName>
    </submittedName>
</protein>
<organism evidence="1 2">
    <name type="scientific">Phlebia brevispora</name>
    <dbReference type="NCBI Taxonomy" id="194682"/>
    <lineage>
        <taxon>Eukaryota</taxon>
        <taxon>Fungi</taxon>
        <taxon>Dikarya</taxon>
        <taxon>Basidiomycota</taxon>
        <taxon>Agaricomycotina</taxon>
        <taxon>Agaricomycetes</taxon>
        <taxon>Polyporales</taxon>
        <taxon>Meruliaceae</taxon>
        <taxon>Phlebia</taxon>
    </lineage>
</organism>
<dbReference type="EMBL" id="JANHOG010001803">
    <property type="protein sequence ID" value="KAJ3531414.1"/>
    <property type="molecule type" value="Genomic_DNA"/>
</dbReference>
<accession>A0ACC1S3U5</accession>
<evidence type="ECO:0000313" key="1">
    <source>
        <dbReference type="EMBL" id="KAJ3531414.1"/>
    </source>
</evidence>
<keyword evidence="2" id="KW-1185">Reference proteome</keyword>
<name>A0ACC1S3U5_9APHY</name>
<gene>
    <name evidence="1" type="ORF">NM688_g7580</name>
</gene>